<dbReference type="GO" id="GO:0000166">
    <property type="term" value="F:nucleotide binding"/>
    <property type="evidence" value="ECO:0007669"/>
    <property type="project" value="InterPro"/>
</dbReference>
<evidence type="ECO:0000256" key="1">
    <source>
        <dbReference type="ARBA" id="ARBA00023002"/>
    </source>
</evidence>
<evidence type="ECO:0000313" key="4">
    <source>
        <dbReference type="EMBL" id="QEG33589.1"/>
    </source>
</evidence>
<dbReference type="Pfam" id="PF01408">
    <property type="entry name" value="GFO_IDH_MocA"/>
    <property type="match status" value="1"/>
</dbReference>
<gene>
    <name evidence="4" type="primary">afr_2</name>
    <name evidence="4" type="ORF">Pr1d_08530</name>
</gene>
<sequence length="437" mass="49052">MVRLKVEEFLTQSPQRRRGSEDVAQKDFSLRNFAALRTLRLGNDELLNAPIMNEEYFQVTKPLSIGMVGHGFMARAHTNAYKRVSDFFPELAYRPVLQAACGRDEAKVKAFAEQWGYASHETDWRKLISRDDIDAVDICVPNNLHKEIAIAAAKAGKMILCEKPLSMTVAEGEEMCKAVEAAGVANMVWYNYRRIPAVTLAKQLIDSGRLGRIYHFRANFLQDWTISGDVPQGGAATWRLDSAAAGSGVTGDLLSHCIDTALWLNGQIKDVSAMTETFVKERLHAETGEVQPVGIDDACAFLCHFDNGSLGLFESTRYARGHKALFTFEINGENASIRWDLHDLNRLEYFDHGDDSIVRGWRTVHVTEGEMPYMNRWWVPGLSIGYEHSFVHQVADFLEDLEKGRPCQPDFRSALQTQAVCEAVLNSGKSREWVAVS</sequence>
<dbReference type="InterPro" id="IPR055170">
    <property type="entry name" value="GFO_IDH_MocA-like_dom"/>
</dbReference>
<dbReference type="AlphaFoldDB" id="A0A5B9Q7D9"/>
<dbReference type="SUPFAM" id="SSF51735">
    <property type="entry name" value="NAD(P)-binding Rossmann-fold domains"/>
    <property type="match status" value="1"/>
</dbReference>
<dbReference type="SUPFAM" id="SSF55347">
    <property type="entry name" value="Glyceraldehyde-3-phosphate dehydrogenase-like, C-terminal domain"/>
    <property type="match status" value="1"/>
</dbReference>
<dbReference type="GO" id="GO:0033712">
    <property type="term" value="F:1,5-anhydro-D-fructose reductase (1,5-anhydro-D-mannitol-forming) activity"/>
    <property type="evidence" value="ECO:0007669"/>
    <property type="project" value="UniProtKB-EC"/>
</dbReference>
<dbReference type="Proteomes" id="UP000323917">
    <property type="component" value="Chromosome"/>
</dbReference>
<dbReference type="EMBL" id="CP042913">
    <property type="protein sequence ID" value="QEG33589.1"/>
    <property type="molecule type" value="Genomic_DNA"/>
</dbReference>
<dbReference type="PANTHER" id="PTHR43818">
    <property type="entry name" value="BCDNA.GH03377"/>
    <property type="match status" value="1"/>
</dbReference>
<keyword evidence="1 4" id="KW-0560">Oxidoreductase</keyword>
<dbReference type="KEGG" id="bgok:Pr1d_08530"/>
<dbReference type="EC" id="1.1.1.292" evidence="4"/>
<proteinExistence type="predicted"/>
<dbReference type="PANTHER" id="PTHR43818:SF11">
    <property type="entry name" value="BCDNA.GH03377"/>
    <property type="match status" value="1"/>
</dbReference>
<dbReference type="InterPro" id="IPR050463">
    <property type="entry name" value="Gfo/Idh/MocA_oxidrdct_glycsds"/>
</dbReference>
<dbReference type="Pfam" id="PF22725">
    <property type="entry name" value="GFO_IDH_MocA_C3"/>
    <property type="match status" value="1"/>
</dbReference>
<protein>
    <submittedName>
        <fullName evidence="4">1,5-anhydro-D-fructose reductase</fullName>
        <ecNumber evidence="4">1.1.1.292</ecNumber>
    </submittedName>
</protein>
<evidence type="ECO:0000313" key="5">
    <source>
        <dbReference type="Proteomes" id="UP000323917"/>
    </source>
</evidence>
<feature type="domain" description="GFO/IDH/MocA-like oxidoreductase" evidence="3">
    <location>
        <begin position="200"/>
        <end position="338"/>
    </location>
</feature>
<evidence type="ECO:0000259" key="3">
    <source>
        <dbReference type="Pfam" id="PF22725"/>
    </source>
</evidence>
<organism evidence="4 5">
    <name type="scientific">Bythopirellula goksoeyrii</name>
    <dbReference type="NCBI Taxonomy" id="1400387"/>
    <lineage>
        <taxon>Bacteria</taxon>
        <taxon>Pseudomonadati</taxon>
        <taxon>Planctomycetota</taxon>
        <taxon>Planctomycetia</taxon>
        <taxon>Pirellulales</taxon>
        <taxon>Lacipirellulaceae</taxon>
        <taxon>Bythopirellula</taxon>
    </lineage>
</organism>
<evidence type="ECO:0000259" key="2">
    <source>
        <dbReference type="Pfam" id="PF01408"/>
    </source>
</evidence>
<keyword evidence="5" id="KW-1185">Reference proteome</keyword>
<accession>A0A5B9Q7D9</accession>
<reference evidence="4 5" key="1">
    <citation type="submission" date="2019-08" db="EMBL/GenBank/DDBJ databases">
        <title>Deep-cultivation of Planctomycetes and their phenomic and genomic characterization uncovers novel biology.</title>
        <authorList>
            <person name="Wiegand S."/>
            <person name="Jogler M."/>
            <person name="Boedeker C."/>
            <person name="Pinto D."/>
            <person name="Vollmers J."/>
            <person name="Rivas-Marin E."/>
            <person name="Kohn T."/>
            <person name="Peeters S.H."/>
            <person name="Heuer A."/>
            <person name="Rast P."/>
            <person name="Oberbeckmann S."/>
            <person name="Bunk B."/>
            <person name="Jeske O."/>
            <person name="Meyerdierks A."/>
            <person name="Storesund J.E."/>
            <person name="Kallscheuer N."/>
            <person name="Luecker S."/>
            <person name="Lage O.M."/>
            <person name="Pohl T."/>
            <person name="Merkel B.J."/>
            <person name="Hornburger P."/>
            <person name="Mueller R.-W."/>
            <person name="Bruemmer F."/>
            <person name="Labrenz M."/>
            <person name="Spormann A.M."/>
            <person name="Op den Camp H."/>
            <person name="Overmann J."/>
            <person name="Amann R."/>
            <person name="Jetten M.S.M."/>
            <person name="Mascher T."/>
            <person name="Medema M.H."/>
            <person name="Devos D.P."/>
            <person name="Kaster A.-K."/>
            <person name="Ovreas L."/>
            <person name="Rohde M."/>
            <person name="Galperin M.Y."/>
            <person name="Jogler C."/>
        </authorList>
    </citation>
    <scope>NUCLEOTIDE SEQUENCE [LARGE SCALE GENOMIC DNA]</scope>
    <source>
        <strain evidence="4 5">Pr1d</strain>
    </source>
</reference>
<dbReference type="Gene3D" id="3.30.360.10">
    <property type="entry name" value="Dihydrodipicolinate Reductase, domain 2"/>
    <property type="match status" value="1"/>
</dbReference>
<name>A0A5B9Q7D9_9BACT</name>
<dbReference type="InterPro" id="IPR000683">
    <property type="entry name" value="Gfo/Idh/MocA-like_OxRdtase_N"/>
</dbReference>
<dbReference type="InterPro" id="IPR036291">
    <property type="entry name" value="NAD(P)-bd_dom_sf"/>
</dbReference>
<feature type="domain" description="Gfo/Idh/MocA-like oxidoreductase N-terminal" evidence="2">
    <location>
        <begin position="64"/>
        <end position="188"/>
    </location>
</feature>
<dbReference type="Gene3D" id="3.40.50.720">
    <property type="entry name" value="NAD(P)-binding Rossmann-like Domain"/>
    <property type="match status" value="1"/>
</dbReference>